<dbReference type="PANTHER" id="PTHR10357:SF210">
    <property type="entry name" value="MALTODEXTRIN GLUCOSIDASE"/>
    <property type="match status" value="1"/>
</dbReference>
<dbReference type="PANTHER" id="PTHR10357">
    <property type="entry name" value="ALPHA-AMYLASE FAMILY MEMBER"/>
    <property type="match status" value="1"/>
</dbReference>
<dbReference type="InterPro" id="IPR019492">
    <property type="entry name" value="Cyclo-malto-dextrinase_C"/>
</dbReference>
<accession>A0A4Q1DCZ5</accession>
<dbReference type="SUPFAM" id="SSF51011">
    <property type="entry name" value="Glycosyl hydrolase domain"/>
    <property type="match status" value="1"/>
</dbReference>
<dbReference type="InterPro" id="IPR017853">
    <property type="entry name" value="GH"/>
</dbReference>
<dbReference type="Gene3D" id="2.60.40.1180">
    <property type="entry name" value="Golgi alpha-mannosidase II"/>
    <property type="match status" value="1"/>
</dbReference>
<dbReference type="CDD" id="cd11340">
    <property type="entry name" value="AmyAc_bac_CMD_like_3"/>
    <property type="match status" value="1"/>
</dbReference>
<organism evidence="4 5">
    <name type="scientific">Filimonas effusa</name>
    <dbReference type="NCBI Taxonomy" id="2508721"/>
    <lineage>
        <taxon>Bacteria</taxon>
        <taxon>Pseudomonadati</taxon>
        <taxon>Bacteroidota</taxon>
        <taxon>Chitinophagia</taxon>
        <taxon>Chitinophagales</taxon>
        <taxon>Chitinophagaceae</taxon>
        <taxon>Filimonas</taxon>
    </lineage>
</organism>
<dbReference type="OrthoDB" id="9806009at2"/>
<dbReference type="AlphaFoldDB" id="A0A4Q1DCZ5"/>
<dbReference type="InterPro" id="IPR006047">
    <property type="entry name" value="GH13_cat_dom"/>
</dbReference>
<dbReference type="Pfam" id="PF00128">
    <property type="entry name" value="Alpha-amylase"/>
    <property type="match status" value="1"/>
</dbReference>
<dbReference type="Proteomes" id="UP000290545">
    <property type="component" value="Unassembled WGS sequence"/>
</dbReference>
<dbReference type="Gene3D" id="3.20.20.80">
    <property type="entry name" value="Glycosidases"/>
    <property type="match status" value="1"/>
</dbReference>
<gene>
    <name evidence="4" type="ORF">ESB13_00875</name>
</gene>
<evidence type="ECO:0000256" key="2">
    <source>
        <dbReference type="ARBA" id="ARBA00023295"/>
    </source>
</evidence>
<dbReference type="InterPro" id="IPR013780">
    <property type="entry name" value="Glyco_hydro_b"/>
</dbReference>
<dbReference type="InterPro" id="IPR015171">
    <property type="entry name" value="Cyc-maltodext_N"/>
</dbReference>
<name>A0A4Q1DCZ5_9BACT</name>
<dbReference type="Pfam" id="PF09087">
    <property type="entry name" value="Cyc-maltodext_N"/>
    <property type="match status" value="1"/>
</dbReference>
<evidence type="ECO:0000313" key="4">
    <source>
        <dbReference type="EMBL" id="RXK87381.1"/>
    </source>
</evidence>
<reference evidence="4 5" key="1">
    <citation type="submission" date="2019-01" db="EMBL/GenBank/DDBJ databases">
        <title>Filimonas sp. strain TTM-71.</title>
        <authorList>
            <person name="Chen W.-M."/>
        </authorList>
    </citation>
    <scope>NUCLEOTIDE SEQUENCE [LARGE SCALE GENOMIC DNA]</scope>
    <source>
        <strain evidence="4 5">TTM-71</strain>
    </source>
</reference>
<dbReference type="GO" id="GO:0016798">
    <property type="term" value="F:hydrolase activity, acting on glycosyl bonds"/>
    <property type="evidence" value="ECO:0007669"/>
    <property type="project" value="UniProtKB-KW"/>
</dbReference>
<sequence length="623" mass="70827">MNGISITIQRQVLTGLLLFSVTIGIAQSHDTIDRIEPVCWFTGMKMHAIQLIAHGKGLSAYTPAIDWKGVTVKAVHKVENPDYLFIDLDITPAAPAGVFPIVFSRKGKPDRKYSYELKQRNKGVKAQGVTSKDFIYLLMPDRFCNGDTSNDTIAGMFDNVVDRNMLSARHGGDLQGVMNRLDYLQDLGITALWMTPALENNEEATSYHGYANTESYHIDRRYGSNELFKALTDSLHARNMKMVMDVVPNHFGEKHWTVVDLPMKDWVHQWPVFTRSSFRDQVVPDPYAAAADRKRMTDGWFDSHMPDMNQSNPYVQRYIIQSHIWWIEYAGIDAFRIDTYPYNDLSFMSKWRKAILDEYPAFSCFGEAWVQSVANQAYFTGGSKLGQPVDTHLEGVTDFQFQYAIKDIMSGSTDSAGDINRLYNVLASDFLYKNPYANVLFLDNHDMSRYFSVINENVERYKAALAVLLTTRGIPQLYYGAEVLMKNLSNPDGLVREDFKGGWPGDQVNKFTAAGRTAHENEVFDYIRVLANYRKNNKVLQDGRLMQYIPGDGAYVYFRYDNAKTVMIALNNSSKEIKLDGERFSERIRGFSSAVNVVTGSRIKELKTFSLPANTTLVLELLQ</sequence>
<dbReference type="EMBL" id="SDHZ01000001">
    <property type="protein sequence ID" value="RXK87381.1"/>
    <property type="molecule type" value="Genomic_DNA"/>
</dbReference>
<proteinExistence type="predicted"/>
<keyword evidence="1" id="KW-0378">Hydrolase</keyword>
<dbReference type="GO" id="GO:0005975">
    <property type="term" value="P:carbohydrate metabolic process"/>
    <property type="evidence" value="ECO:0007669"/>
    <property type="project" value="InterPro"/>
</dbReference>
<evidence type="ECO:0000256" key="1">
    <source>
        <dbReference type="ARBA" id="ARBA00022801"/>
    </source>
</evidence>
<dbReference type="SUPFAM" id="SSF51445">
    <property type="entry name" value="(Trans)glycosidases"/>
    <property type="match status" value="1"/>
</dbReference>
<dbReference type="Gene3D" id="2.60.40.10">
    <property type="entry name" value="Immunoglobulins"/>
    <property type="match status" value="1"/>
</dbReference>
<comment type="caution">
    <text evidence="4">The sequence shown here is derived from an EMBL/GenBank/DDBJ whole genome shotgun (WGS) entry which is preliminary data.</text>
</comment>
<dbReference type="SMART" id="SM00642">
    <property type="entry name" value="Aamy"/>
    <property type="match status" value="1"/>
</dbReference>
<dbReference type="InterPro" id="IPR013783">
    <property type="entry name" value="Ig-like_fold"/>
</dbReference>
<protein>
    <submittedName>
        <fullName evidence="4">Alpha-amylase</fullName>
    </submittedName>
</protein>
<dbReference type="Pfam" id="PF10438">
    <property type="entry name" value="Cyc-maltodext_C"/>
    <property type="match status" value="1"/>
</dbReference>
<feature type="domain" description="Glycosyl hydrolase family 13 catalytic" evidence="3">
    <location>
        <begin position="137"/>
        <end position="534"/>
    </location>
</feature>
<keyword evidence="2" id="KW-0326">Glycosidase</keyword>
<dbReference type="SUPFAM" id="SSF81296">
    <property type="entry name" value="E set domains"/>
    <property type="match status" value="1"/>
</dbReference>
<evidence type="ECO:0000259" key="3">
    <source>
        <dbReference type="SMART" id="SM00642"/>
    </source>
</evidence>
<dbReference type="InterPro" id="IPR014756">
    <property type="entry name" value="Ig_E-set"/>
</dbReference>
<keyword evidence="5" id="KW-1185">Reference proteome</keyword>
<evidence type="ECO:0000313" key="5">
    <source>
        <dbReference type="Proteomes" id="UP000290545"/>
    </source>
</evidence>